<proteinExistence type="predicted"/>
<dbReference type="InterPro" id="IPR019734">
    <property type="entry name" value="TPR_rpt"/>
</dbReference>
<dbReference type="Pfam" id="PF03445">
    <property type="entry name" value="DUF294"/>
    <property type="match status" value="1"/>
</dbReference>
<dbReference type="PANTHER" id="PTHR19959:SF119">
    <property type="entry name" value="FUNGAL LIPASE-LIKE DOMAIN-CONTAINING PROTEIN"/>
    <property type="match status" value="1"/>
</dbReference>
<dbReference type="SMART" id="SM00028">
    <property type="entry name" value="TPR"/>
    <property type="match status" value="3"/>
</dbReference>
<dbReference type="Gene3D" id="1.25.40.10">
    <property type="entry name" value="Tetratricopeptide repeat domain"/>
    <property type="match status" value="1"/>
</dbReference>
<feature type="domain" description="Protein-PII uridylyltransferase N-terminal" evidence="1">
    <location>
        <begin position="139"/>
        <end position="220"/>
    </location>
</feature>
<dbReference type="SUPFAM" id="SSF48452">
    <property type="entry name" value="TPR-like"/>
    <property type="match status" value="1"/>
</dbReference>
<protein>
    <recommendedName>
        <fullName evidence="1">Protein-PII uridylyltransferase N-terminal domain-containing protein</fullName>
    </recommendedName>
</protein>
<evidence type="ECO:0000313" key="2">
    <source>
        <dbReference type="EMBL" id="CAK8679081.1"/>
    </source>
</evidence>
<dbReference type="EMBL" id="CAWYQH010000057">
    <property type="protein sequence ID" value="CAK8679081.1"/>
    <property type="molecule type" value="Genomic_DNA"/>
</dbReference>
<evidence type="ECO:0000259" key="1">
    <source>
        <dbReference type="Pfam" id="PF03445"/>
    </source>
</evidence>
<sequence length="808" mass="92984">MSNESIKLLAEKLKALCDENGKEINTERTSPILNELGLLFGKRKDKVSLLQSAGLLNAVLVRQPLNSQARLNLDDLCWKILNLARAQIAGESLTNISLSVAEAFHKLRIETTAAVEKFIKIPHDVDPEDTFSLECRKIAEVQSVQNAVTQKYTEIMDFISQKCVIMMGCPPCKFTLLGMGSIARREITPYSDFESAIVLEEGQNFTRNQERCLEYFRWFSVLFQVILINLKETVLRFLAIPCLNDKTDWFFDAYTPCGVCPDGFAPHSCKNPLGRTERTNEKPWTTELIKPISEMESYLDAEEDVKNGYNLGDLLTKISFVSGDREVYDEFLQRIRRKLKDHSHCSHQQVLSQISENLKHFDAFAYVYGLQATSRCDIKRVVYRSLGLFISALGRLFLINDCSSFDIVQKLYRMQIIDQINAHKLCYAVAVACHVRLKVYSSKANQDDLLGQDMHYDIDDSELGVRLGDIVGSKSIIDFFIITYQMQQAIRKEDFRANLNRYLAPEPSNKFLVLYYLNFHERLLQEWKLHLMKHKEEFSFKPYELWIRWCVAETYRRKSLYSESIEMLSWFEQHQLAINNPALEGEVKIAAALCLLEMEKFKEAQQFSNQVRPHIQSLSTSSVVKSDQLRRLIGINADCKFMLKQYAYALVAFQDALQYFSHPEVPFRELRKVGCLSKIGWCYFHLGKFDLGINCLTEALKVGKEQKTPVAILCRCYWLLGCCYFKQSKYSEACSCLKQEIHLRAMFVPKDKQVYDEKIKRSRLAIKRMPINSCLPPGGSACRFDCALSVATSDDDILPRPVLLCRRA</sequence>
<evidence type="ECO:0000313" key="3">
    <source>
        <dbReference type="Proteomes" id="UP001642483"/>
    </source>
</evidence>
<comment type="caution">
    <text evidence="2">The sequence shown here is derived from an EMBL/GenBank/DDBJ whole genome shotgun (WGS) entry which is preliminary data.</text>
</comment>
<dbReference type="InterPro" id="IPR005105">
    <property type="entry name" value="GlnD_Uridyltrans_N"/>
</dbReference>
<name>A0ABP0FI75_CLALP</name>
<organism evidence="2 3">
    <name type="scientific">Clavelina lepadiformis</name>
    <name type="common">Light-bulb sea squirt</name>
    <name type="synonym">Ascidia lepadiformis</name>
    <dbReference type="NCBI Taxonomy" id="159417"/>
    <lineage>
        <taxon>Eukaryota</taxon>
        <taxon>Metazoa</taxon>
        <taxon>Chordata</taxon>
        <taxon>Tunicata</taxon>
        <taxon>Ascidiacea</taxon>
        <taxon>Aplousobranchia</taxon>
        <taxon>Clavelinidae</taxon>
        <taxon>Clavelina</taxon>
    </lineage>
</organism>
<dbReference type="PANTHER" id="PTHR19959">
    <property type="entry name" value="KINESIN LIGHT CHAIN"/>
    <property type="match status" value="1"/>
</dbReference>
<dbReference type="Proteomes" id="UP001642483">
    <property type="component" value="Unassembled WGS sequence"/>
</dbReference>
<dbReference type="InterPro" id="IPR011990">
    <property type="entry name" value="TPR-like_helical_dom_sf"/>
</dbReference>
<keyword evidence="3" id="KW-1185">Reference proteome</keyword>
<gene>
    <name evidence="2" type="ORF">CVLEPA_LOCUS9344</name>
</gene>
<reference evidence="2 3" key="1">
    <citation type="submission" date="2024-02" db="EMBL/GenBank/DDBJ databases">
        <authorList>
            <person name="Daric V."/>
            <person name="Darras S."/>
        </authorList>
    </citation>
    <scope>NUCLEOTIDE SEQUENCE [LARGE SCALE GENOMIC DNA]</scope>
</reference>
<accession>A0ABP0FI75</accession>